<evidence type="ECO:0000313" key="1">
    <source>
        <dbReference type="EMBL" id="TQV85217.1"/>
    </source>
</evidence>
<evidence type="ECO:0000313" key="2">
    <source>
        <dbReference type="Proteomes" id="UP000319732"/>
    </source>
</evidence>
<gene>
    <name evidence="1" type="ORF">FKG94_03235</name>
</gene>
<sequence>MDDNKFEQWAIVELMGHQRMAGWVTEQQVGGTNFVRVDVPAAGDNPAFTRLLGSSAIYAINPVTQEIATAAANAYKSAPISAYELPRQPYSGRSLESDCDDDEQEI</sequence>
<keyword evidence="2" id="KW-1185">Reference proteome</keyword>
<accession>A0A545U6X9</accession>
<proteinExistence type="predicted"/>
<comment type="caution">
    <text evidence="1">The sequence shown here is derived from an EMBL/GenBank/DDBJ whole genome shotgun (WGS) entry which is preliminary data.</text>
</comment>
<dbReference type="Proteomes" id="UP000319732">
    <property type="component" value="Unassembled WGS sequence"/>
</dbReference>
<dbReference type="EMBL" id="VHSG01000004">
    <property type="protein sequence ID" value="TQV85217.1"/>
    <property type="molecule type" value="Genomic_DNA"/>
</dbReference>
<reference evidence="1 2" key="1">
    <citation type="submission" date="2019-06" db="EMBL/GenBank/DDBJ databases">
        <title>Whole genome sequence for Cellvibrionaceae sp. R142.</title>
        <authorList>
            <person name="Wang G."/>
        </authorList>
    </citation>
    <scope>NUCLEOTIDE SEQUENCE [LARGE SCALE GENOMIC DNA]</scope>
    <source>
        <strain evidence="1 2">R142</strain>
    </source>
</reference>
<organism evidence="1 2">
    <name type="scientific">Exilibacterium tricleocarpae</name>
    <dbReference type="NCBI Taxonomy" id="2591008"/>
    <lineage>
        <taxon>Bacteria</taxon>
        <taxon>Pseudomonadati</taxon>
        <taxon>Pseudomonadota</taxon>
        <taxon>Gammaproteobacteria</taxon>
        <taxon>Cellvibrionales</taxon>
        <taxon>Cellvibrionaceae</taxon>
        <taxon>Exilibacterium</taxon>
    </lineage>
</organism>
<keyword evidence="1" id="KW-0808">Transferase</keyword>
<dbReference type="OrthoDB" id="965837at2"/>
<protein>
    <submittedName>
        <fullName evidence="1">Acetyltransferase</fullName>
    </submittedName>
</protein>
<dbReference type="GO" id="GO:0016740">
    <property type="term" value="F:transferase activity"/>
    <property type="evidence" value="ECO:0007669"/>
    <property type="project" value="UniProtKB-KW"/>
</dbReference>
<dbReference type="AlphaFoldDB" id="A0A545U6X9"/>
<name>A0A545U6X9_9GAMM</name>
<dbReference type="RefSeq" id="WP_142902765.1">
    <property type="nucleotide sequence ID" value="NZ_ML660088.1"/>
</dbReference>